<evidence type="ECO:0000259" key="5">
    <source>
        <dbReference type="PROSITE" id="PS50893"/>
    </source>
</evidence>
<gene>
    <name evidence="6" type="ORF">COY37_05890</name>
</gene>
<dbReference type="GO" id="GO:0005524">
    <property type="term" value="F:ATP binding"/>
    <property type="evidence" value="ECO:0007669"/>
    <property type="project" value="UniProtKB-KW"/>
</dbReference>
<evidence type="ECO:0000313" key="6">
    <source>
        <dbReference type="EMBL" id="PIZ38603.1"/>
    </source>
</evidence>
<comment type="caution">
    <text evidence="6">The sequence shown here is derived from an EMBL/GenBank/DDBJ whole genome shotgun (WGS) entry which is preliminary data.</text>
</comment>
<dbReference type="PANTHER" id="PTHR42798:SF7">
    <property type="entry name" value="ALPHA-D-RIBOSE 1-METHYLPHOSPHONATE 5-TRIPHOSPHATE SYNTHASE SUBUNIT PHNL"/>
    <property type="match status" value="1"/>
</dbReference>
<dbReference type="SUPFAM" id="SSF52540">
    <property type="entry name" value="P-loop containing nucleoside triphosphate hydrolases"/>
    <property type="match status" value="1"/>
</dbReference>
<keyword evidence="4" id="KW-0067">ATP-binding</keyword>
<sequence>EVRDVAKVYKRGKTEFRALDGISLMIKGGEFLSIMGPSGSGKSTLLHLLGALDKPTSGDVLIDDISLSSLSDDDLSQIRREKVGFIFQQFNLLPTLTACENVLLPLKIAGQNTPEARSFANEVIKAVGLAKWCDHLPEELSGGQMQRVGIARALVIKPALILADEPTGNLDSKTGEEILNLLKDCQERFNQTIVMVTHDAKAAAYGGRIVRLKDGRVDEEMEVSGVNLISNL</sequence>
<evidence type="ECO:0000256" key="4">
    <source>
        <dbReference type="ARBA" id="ARBA00022840"/>
    </source>
</evidence>
<accession>A0A2M7T7T8</accession>
<evidence type="ECO:0000256" key="2">
    <source>
        <dbReference type="ARBA" id="ARBA00022448"/>
    </source>
</evidence>
<proteinExistence type="inferred from homology"/>
<comment type="similarity">
    <text evidence="1">Belongs to the ABC transporter superfamily.</text>
</comment>
<feature type="non-terminal residue" evidence="6">
    <location>
        <position position="1"/>
    </location>
</feature>
<dbReference type="PANTHER" id="PTHR42798">
    <property type="entry name" value="LIPOPROTEIN-RELEASING SYSTEM ATP-BINDING PROTEIN LOLD"/>
    <property type="match status" value="1"/>
</dbReference>
<dbReference type="InterPro" id="IPR003593">
    <property type="entry name" value="AAA+_ATPase"/>
</dbReference>
<keyword evidence="2" id="KW-0813">Transport</keyword>
<dbReference type="SMART" id="SM00382">
    <property type="entry name" value="AAA"/>
    <property type="match status" value="1"/>
</dbReference>
<dbReference type="InterPro" id="IPR017871">
    <property type="entry name" value="ABC_transporter-like_CS"/>
</dbReference>
<protein>
    <recommendedName>
        <fullName evidence="5">ABC transporter domain-containing protein</fullName>
    </recommendedName>
</protein>
<evidence type="ECO:0000256" key="1">
    <source>
        <dbReference type="ARBA" id="ARBA00005417"/>
    </source>
</evidence>
<dbReference type="EMBL" id="PFNG01000143">
    <property type="protein sequence ID" value="PIZ38603.1"/>
    <property type="molecule type" value="Genomic_DNA"/>
</dbReference>
<dbReference type="Proteomes" id="UP000230956">
    <property type="component" value="Unassembled WGS sequence"/>
</dbReference>
<keyword evidence="3" id="KW-0547">Nucleotide-binding</keyword>
<dbReference type="Pfam" id="PF00005">
    <property type="entry name" value="ABC_tran"/>
    <property type="match status" value="1"/>
</dbReference>
<dbReference type="FunFam" id="3.40.50.300:FF:000032">
    <property type="entry name" value="Export ABC transporter ATP-binding protein"/>
    <property type="match status" value="1"/>
</dbReference>
<dbReference type="CDD" id="cd03255">
    <property type="entry name" value="ABC_MJ0796_LolCDE_FtsE"/>
    <property type="match status" value="1"/>
</dbReference>
<dbReference type="InterPro" id="IPR003439">
    <property type="entry name" value="ABC_transporter-like_ATP-bd"/>
</dbReference>
<dbReference type="GO" id="GO:0022857">
    <property type="term" value="F:transmembrane transporter activity"/>
    <property type="evidence" value="ECO:0007669"/>
    <property type="project" value="UniProtKB-ARBA"/>
</dbReference>
<dbReference type="InterPro" id="IPR017911">
    <property type="entry name" value="MacB-like_ATP-bd"/>
</dbReference>
<reference evidence="7" key="1">
    <citation type="submission" date="2017-09" db="EMBL/GenBank/DDBJ databases">
        <title>Depth-based differentiation of microbial function through sediment-hosted aquifers and enrichment of novel symbionts in the deep terrestrial subsurface.</title>
        <authorList>
            <person name="Probst A.J."/>
            <person name="Ladd B."/>
            <person name="Jarett J.K."/>
            <person name="Geller-Mcgrath D.E."/>
            <person name="Sieber C.M.K."/>
            <person name="Emerson J.B."/>
            <person name="Anantharaman K."/>
            <person name="Thomas B.C."/>
            <person name="Malmstrom R."/>
            <person name="Stieglmeier M."/>
            <person name="Klingl A."/>
            <person name="Woyke T."/>
            <person name="Ryan C.M."/>
            <person name="Banfield J.F."/>
        </authorList>
    </citation>
    <scope>NUCLEOTIDE SEQUENCE [LARGE SCALE GENOMIC DNA]</scope>
</reference>
<dbReference type="PROSITE" id="PS00211">
    <property type="entry name" value="ABC_TRANSPORTER_1"/>
    <property type="match status" value="1"/>
</dbReference>
<dbReference type="GO" id="GO:0098796">
    <property type="term" value="C:membrane protein complex"/>
    <property type="evidence" value="ECO:0007669"/>
    <property type="project" value="UniProtKB-ARBA"/>
</dbReference>
<dbReference type="PROSITE" id="PS50893">
    <property type="entry name" value="ABC_TRANSPORTER_2"/>
    <property type="match status" value="1"/>
</dbReference>
<dbReference type="GO" id="GO:0016887">
    <property type="term" value="F:ATP hydrolysis activity"/>
    <property type="evidence" value="ECO:0007669"/>
    <property type="project" value="InterPro"/>
</dbReference>
<dbReference type="RefSeq" id="WP_286976698.1">
    <property type="nucleotide sequence ID" value="NZ_PFNG01000143.1"/>
</dbReference>
<name>A0A2M7T7T8_9ACTN</name>
<dbReference type="AlphaFoldDB" id="A0A2M7T7T8"/>
<evidence type="ECO:0000256" key="3">
    <source>
        <dbReference type="ARBA" id="ARBA00022741"/>
    </source>
</evidence>
<dbReference type="InterPro" id="IPR027417">
    <property type="entry name" value="P-loop_NTPase"/>
</dbReference>
<organism evidence="6 7">
    <name type="scientific">Candidatus Aquicultor secundus</name>
    <dbReference type="NCBI Taxonomy" id="1973895"/>
    <lineage>
        <taxon>Bacteria</taxon>
        <taxon>Bacillati</taxon>
        <taxon>Actinomycetota</taxon>
        <taxon>Candidatus Aquicultoria</taxon>
        <taxon>Candidatus Aquicultorales</taxon>
        <taxon>Candidatus Aquicultoraceae</taxon>
        <taxon>Candidatus Aquicultor</taxon>
    </lineage>
</organism>
<evidence type="ECO:0000313" key="7">
    <source>
        <dbReference type="Proteomes" id="UP000230956"/>
    </source>
</evidence>
<dbReference type="Gene3D" id="3.40.50.300">
    <property type="entry name" value="P-loop containing nucleotide triphosphate hydrolases"/>
    <property type="match status" value="1"/>
</dbReference>
<feature type="domain" description="ABC transporter" evidence="5">
    <location>
        <begin position="3"/>
        <end position="232"/>
    </location>
</feature>